<sequence length="203" mass="22329">MIVRELSVPGSFEFTPRQFPDSRGSFAEWYRFEPVEEAVGHALDLRQANISRSAKGVLRGIHYVDLPGQGKYVTCASGAVLDFVIDIRVGSPTFGQWDSVLLDDKDRRAIYIAEGLGHAYVSLEEDSIVTYLCSNTYNAETEGAIYPLDPSIGLVMPESIGEPLLSDKDVVAPRLDDLVAAGSLPTWDEARQFFRGGRQEAGQ</sequence>
<feature type="active site" description="Proton acceptor" evidence="2">
    <location>
        <position position="62"/>
    </location>
</feature>
<evidence type="ECO:0000256" key="1">
    <source>
        <dbReference type="ARBA" id="ARBA00010154"/>
    </source>
</evidence>
<evidence type="ECO:0000313" key="4">
    <source>
        <dbReference type="EMBL" id="WAB81872.1"/>
    </source>
</evidence>
<evidence type="ECO:0000256" key="3">
    <source>
        <dbReference type="PIRSR" id="PIRSR600888-3"/>
    </source>
</evidence>
<reference evidence="4" key="1">
    <citation type="submission" date="2022-11" db="EMBL/GenBank/DDBJ databases">
        <title>Description of Microcella daejonensis nov. sp, isolated from riverside soil.</title>
        <authorList>
            <person name="Molina K.M."/>
            <person name="Kim S.B."/>
        </authorList>
    </citation>
    <scope>NUCLEOTIDE SEQUENCE</scope>
    <source>
        <strain evidence="4">MMS21-STM12</strain>
    </source>
</reference>
<protein>
    <submittedName>
        <fullName evidence="4">dTDP-4-dehydrorhamnose 3,5-epimerase family protein</fullName>
    </submittedName>
</protein>
<feature type="active site" description="Proton donor" evidence="2">
    <location>
        <position position="131"/>
    </location>
</feature>
<dbReference type="InterPro" id="IPR000888">
    <property type="entry name" value="RmlC-like"/>
</dbReference>
<dbReference type="PANTHER" id="PTHR21047">
    <property type="entry name" value="DTDP-6-DEOXY-D-GLUCOSE-3,5 EPIMERASE"/>
    <property type="match status" value="1"/>
</dbReference>
<dbReference type="PANTHER" id="PTHR21047:SF2">
    <property type="entry name" value="THYMIDINE DIPHOSPHO-4-KETO-RHAMNOSE 3,5-EPIMERASE"/>
    <property type="match status" value="1"/>
</dbReference>
<keyword evidence="5" id="KW-1185">Reference proteome</keyword>
<dbReference type="Proteomes" id="UP001164706">
    <property type="component" value="Chromosome"/>
</dbReference>
<evidence type="ECO:0000256" key="2">
    <source>
        <dbReference type="PIRSR" id="PIRSR600888-1"/>
    </source>
</evidence>
<dbReference type="CDD" id="cd00438">
    <property type="entry name" value="cupin_RmlC"/>
    <property type="match status" value="1"/>
</dbReference>
<dbReference type="EMBL" id="CP113089">
    <property type="protein sequence ID" value="WAB81872.1"/>
    <property type="molecule type" value="Genomic_DNA"/>
</dbReference>
<dbReference type="Gene3D" id="2.60.120.10">
    <property type="entry name" value="Jelly Rolls"/>
    <property type="match status" value="1"/>
</dbReference>
<accession>A0A9E8MMU0</accession>
<evidence type="ECO:0000313" key="5">
    <source>
        <dbReference type="Proteomes" id="UP001164706"/>
    </source>
</evidence>
<dbReference type="InterPro" id="IPR014710">
    <property type="entry name" value="RmlC-like_jellyroll"/>
</dbReference>
<dbReference type="GO" id="GO:0000271">
    <property type="term" value="P:polysaccharide biosynthetic process"/>
    <property type="evidence" value="ECO:0007669"/>
    <property type="project" value="TreeGrafter"/>
</dbReference>
<gene>
    <name evidence="4" type="ORF">OVN18_02295</name>
</gene>
<dbReference type="GO" id="GO:0005829">
    <property type="term" value="C:cytosol"/>
    <property type="evidence" value="ECO:0007669"/>
    <property type="project" value="TreeGrafter"/>
</dbReference>
<dbReference type="RefSeq" id="WP_267781667.1">
    <property type="nucleotide sequence ID" value="NZ_CP113089.1"/>
</dbReference>
<dbReference type="InterPro" id="IPR011051">
    <property type="entry name" value="RmlC_Cupin_sf"/>
</dbReference>
<comment type="similarity">
    <text evidence="1">Belongs to the dTDP-4-dehydrorhamnose 3,5-epimerase family.</text>
</comment>
<dbReference type="GO" id="GO:0008830">
    <property type="term" value="F:dTDP-4-dehydrorhamnose 3,5-epimerase activity"/>
    <property type="evidence" value="ECO:0007669"/>
    <property type="project" value="InterPro"/>
</dbReference>
<proteinExistence type="inferred from homology"/>
<feature type="site" description="Participates in a stacking interaction with the thymidine ring of dTDP-4-oxo-6-deoxyglucose" evidence="3">
    <location>
        <position position="137"/>
    </location>
</feature>
<dbReference type="KEGG" id="mdb:OVN18_02295"/>
<name>A0A9E8MMU0_9MICO</name>
<dbReference type="AlphaFoldDB" id="A0A9E8MMU0"/>
<dbReference type="Pfam" id="PF00908">
    <property type="entry name" value="dTDP_sugar_isom"/>
    <property type="match status" value="1"/>
</dbReference>
<dbReference type="SUPFAM" id="SSF51182">
    <property type="entry name" value="RmlC-like cupins"/>
    <property type="match status" value="1"/>
</dbReference>
<dbReference type="GO" id="GO:0019305">
    <property type="term" value="P:dTDP-rhamnose biosynthetic process"/>
    <property type="evidence" value="ECO:0007669"/>
    <property type="project" value="TreeGrafter"/>
</dbReference>
<organism evidence="4 5">
    <name type="scientific">Microcella daejeonensis</name>
    <dbReference type="NCBI Taxonomy" id="2994971"/>
    <lineage>
        <taxon>Bacteria</taxon>
        <taxon>Bacillati</taxon>
        <taxon>Actinomycetota</taxon>
        <taxon>Actinomycetes</taxon>
        <taxon>Micrococcales</taxon>
        <taxon>Microbacteriaceae</taxon>
        <taxon>Microcella</taxon>
    </lineage>
</organism>